<dbReference type="Proteomes" id="UP000233597">
    <property type="component" value="Unassembled WGS sequence"/>
</dbReference>
<dbReference type="OrthoDB" id="7475214at2"/>
<protein>
    <submittedName>
        <fullName evidence="3">Uncharacterized protein</fullName>
    </submittedName>
</protein>
<keyword evidence="4" id="KW-1185">Reference proteome</keyword>
<gene>
    <name evidence="3" type="ORF">COO20_07125</name>
    <name evidence="2" type="ORF">CSC3H3_15740</name>
</gene>
<evidence type="ECO:0000313" key="2">
    <source>
        <dbReference type="EMBL" id="AUG54009.1"/>
    </source>
</evidence>
<sequence length="74" mass="8325">MDWVPIAFGTFKVVALCVAMFFAIKWHYDQGKKGDRKALLRSIAKMSALLILAALVVALVTFALVRWFGLDMSY</sequence>
<accession>A0A2N3KXC5</accession>
<keyword evidence="1" id="KW-0472">Membrane</keyword>
<organism evidence="3 5">
    <name type="scientific">Thalassospira marina</name>
    <dbReference type="NCBI Taxonomy" id="2048283"/>
    <lineage>
        <taxon>Bacteria</taxon>
        <taxon>Pseudomonadati</taxon>
        <taxon>Pseudomonadota</taxon>
        <taxon>Alphaproteobacteria</taxon>
        <taxon>Rhodospirillales</taxon>
        <taxon>Thalassospiraceae</taxon>
        <taxon>Thalassospira</taxon>
    </lineage>
</organism>
<feature type="transmembrane region" description="Helical" evidence="1">
    <location>
        <begin position="6"/>
        <end position="28"/>
    </location>
</feature>
<proteinExistence type="predicted"/>
<dbReference type="Proteomes" id="UP000233458">
    <property type="component" value="Chromosome"/>
</dbReference>
<reference evidence="2 4" key="2">
    <citation type="submission" date="2017-10" db="EMBL/GenBank/DDBJ databases">
        <title>Biodiversity and function of Thalassospira species in the particle-attached aromatic-hydrocarbon-degrading consortia from the surface seawater of the China South Sea.</title>
        <authorList>
            <person name="Dong C."/>
            <person name="Liu R."/>
            <person name="Shao Z."/>
        </authorList>
    </citation>
    <scope>NUCLEOTIDE SEQUENCE [LARGE SCALE GENOMIC DNA]</scope>
    <source>
        <strain evidence="2 4">CSC3H3</strain>
    </source>
</reference>
<name>A0A2N3KXC5_9PROT</name>
<dbReference type="KEGG" id="thac:CSC3H3_15740"/>
<reference evidence="3 5" key="1">
    <citation type="submission" date="2017-09" db="EMBL/GenBank/DDBJ databases">
        <title>Biodiversity and function of Thalassospira species in the particle-attached aromatic-hydrocarbon-degrading consortia from the surface seawater of the South China Sea.</title>
        <authorList>
            <person name="Dong C."/>
            <person name="Liu R."/>
            <person name="Shao Z."/>
        </authorList>
    </citation>
    <scope>NUCLEOTIDE SEQUENCE [LARGE SCALE GENOMIC DNA]</scope>
    <source>
        <strain evidence="3 5">CSC1P2</strain>
    </source>
</reference>
<feature type="transmembrane region" description="Helical" evidence="1">
    <location>
        <begin position="49"/>
        <end position="69"/>
    </location>
</feature>
<keyword evidence="1" id="KW-1133">Transmembrane helix</keyword>
<evidence type="ECO:0000313" key="5">
    <source>
        <dbReference type="Proteomes" id="UP000233597"/>
    </source>
</evidence>
<evidence type="ECO:0000313" key="3">
    <source>
        <dbReference type="EMBL" id="PKR55140.1"/>
    </source>
</evidence>
<evidence type="ECO:0000313" key="4">
    <source>
        <dbReference type="Proteomes" id="UP000233458"/>
    </source>
</evidence>
<dbReference type="EMBL" id="CP024199">
    <property type="protein sequence ID" value="AUG54009.1"/>
    <property type="molecule type" value="Genomic_DNA"/>
</dbReference>
<evidence type="ECO:0000256" key="1">
    <source>
        <dbReference type="SAM" id="Phobius"/>
    </source>
</evidence>
<dbReference type="EMBL" id="NWTK01000003">
    <property type="protein sequence ID" value="PKR55140.1"/>
    <property type="molecule type" value="Genomic_DNA"/>
</dbReference>
<dbReference type="RefSeq" id="WP_101264981.1">
    <property type="nucleotide sequence ID" value="NZ_CP024199.1"/>
</dbReference>
<keyword evidence="1" id="KW-0812">Transmembrane</keyword>
<dbReference type="AlphaFoldDB" id="A0A2N3KXC5"/>